<dbReference type="SUPFAM" id="SSF103247">
    <property type="entry name" value="TT1751-like"/>
    <property type="match status" value="1"/>
</dbReference>
<reference evidence="2 3" key="1">
    <citation type="submission" date="2024-09" db="EMBL/GenBank/DDBJ databases">
        <authorList>
            <person name="Sun Q."/>
            <person name="Mori K."/>
        </authorList>
    </citation>
    <scope>NUCLEOTIDE SEQUENCE [LARGE SCALE GENOMIC DNA]</scope>
    <source>
        <strain evidence="2 3">NCAIM B.02537</strain>
    </source>
</reference>
<dbReference type="Pfam" id="PF03625">
    <property type="entry name" value="DUF302"/>
    <property type="match status" value="1"/>
</dbReference>
<dbReference type="PANTHER" id="PTHR38342:SF2">
    <property type="entry name" value="INNER MEMBRANE OR EXPORTED"/>
    <property type="match status" value="1"/>
</dbReference>
<organism evidence="2 3">
    <name type="scientific">Novosphingobium aquiterrae</name>
    <dbReference type="NCBI Taxonomy" id="624388"/>
    <lineage>
        <taxon>Bacteria</taxon>
        <taxon>Pseudomonadati</taxon>
        <taxon>Pseudomonadota</taxon>
        <taxon>Alphaproteobacteria</taxon>
        <taxon>Sphingomonadales</taxon>
        <taxon>Sphingomonadaceae</taxon>
        <taxon>Novosphingobium</taxon>
    </lineage>
</organism>
<gene>
    <name evidence="2" type="ORF">ACFFF7_02510</name>
</gene>
<evidence type="ECO:0000313" key="3">
    <source>
        <dbReference type="Proteomes" id="UP001589943"/>
    </source>
</evidence>
<dbReference type="Gene3D" id="3.30.310.70">
    <property type="entry name" value="TT1751-like domain"/>
    <property type="match status" value="1"/>
</dbReference>
<dbReference type="PANTHER" id="PTHR38342">
    <property type="entry name" value="SLR5037 PROTEIN"/>
    <property type="match status" value="1"/>
</dbReference>
<proteinExistence type="predicted"/>
<dbReference type="InterPro" id="IPR005180">
    <property type="entry name" value="DUF302"/>
</dbReference>
<sequence>MPIAAAHADGVIRVKSANSFDETLARLKADVQAKGIRFFDNIDQTGLGAAADLKIGRSTLVLFGNPPLGVQFLQANRYAGLDWPVRMLVVEESDGSVWVAWTDFAFIAKRYTIADKDAQLKMASEVAASIAAASTAR</sequence>
<protein>
    <submittedName>
        <fullName evidence="2">DUF302 domain-containing protein</fullName>
    </submittedName>
</protein>
<dbReference type="RefSeq" id="WP_379479784.1">
    <property type="nucleotide sequence ID" value="NZ_JBHLTL010000001.1"/>
</dbReference>
<accession>A0ABV6PEL4</accession>
<name>A0ABV6PEL4_9SPHN</name>
<evidence type="ECO:0000313" key="2">
    <source>
        <dbReference type="EMBL" id="MFC0588277.1"/>
    </source>
</evidence>
<dbReference type="Proteomes" id="UP001589943">
    <property type="component" value="Unassembled WGS sequence"/>
</dbReference>
<dbReference type="InterPro" id="IPR035923">
    <property type="entry name" value="TT1751-like_sf"/>
</dbReference>
<feature type="domain" description="DUF302" evidence="1">
    <location>
        <begin position="46"/>
        <end position="103"/>
    </location>
</feature>
<keyword evidence="3" id="KW-1185">Reference proteome</keyword>
<dbReference type="EMBL" id="JBHLTL010000001">
    <property type="protein sequence ID" value="MFC0588277.1"/>
    <property type="molecule type" value="Genomic_DNA"/>
</dbReference>
<dbReference type="CDD" id="cd14797">
    <property type="entry name" value="DUF302"/>
    <property type="match status" value="1"/>
</dbReference>
<comment type="caution">
    <text evidence="2">The sequence shown here is derived from an EMBL/GenBank/DDBJ whole genome shotgun (WGS) entry which is preliminary data.</text>
</comment>
<evidence type="ECO:0000259" key="1">
    <source>
        <dbReference type="Pfam" id="PF03625"/>
    </source>
</evidence>